<gene>
    <name evidence="1" type="ORF">K5P26_04715</name>
</gene>
<name>A0ABS7MCE1_9SPHN</name>
<dbReference type="EMBL" id="JAILXK010000001">
    <property type="protein sequence ID" value="MBY4636441.1"/>
    <property type="molecule type" value="Genomic_DNA"/>
</dbReference>
<comment type="caution">
    <text evidence="1">The sequence shown here is derived from an EMBL/GenBank/DDBJ whole genome shotgun (WGS) entry which is preliminary data.</text>
</comment>
<sequence>MALNFQLRRDAHAIGEFTATLAFAHPVGAAAFSKVVERLKESAHQLNLPAQMNVQAFVIKVGNPPGPPPPSGVGFQRFADNGEIACSLWCDPNGITLTLRDYDRWHSARSKLVEAFTNIAPAYMAEVPAIRAFQLQYLNEFISKVSPNQSPAEIFRSNSRWLAPYAYESLQPWHCHVGQFIPAEEGSRFLININCDAVPQPYPVVEATRNHVKALILVSRQYDLHDIGPMVVEVEQLQTVLEQNFDAAHSLEKTLLGEIISDPYLDVMGEGVRDN</sequence>
<proteinExistence type="predicted"/>
<evidence type="ECO:0008006" key="3">
    <source>
        <dbReference type="Google" id="ProtNLM"/>
    </source>
</evidence>
<reference evidence="1" key="1">
    <citation type="submission" date="2021-08" db="EMBL/GenBank/DDBJ databases">
        <title>Sphingopyxis panaciterrulae sp. nov., isolated from the surface water of the Yellow Sea.</title>
        <authorList>
            <person name="Gao Z."/>
            <person name="Zhang D."/>
            <person name="Zhang A."/>
        </authorList>
    </citation>
    <scope>NUCLEOTIDE SEQUENCE</scope>
    <source>
        <strain evidence="1">XHP0097</strain>
    </source>
</reference>
<organism evidence="1 2">
    <name type="scientific">Sphingopyxis jiangsuensis</name>
    <dbReference type="NCBI Taxonomy" id="2871171"/>
    <lineage>
        <taxon>Bacteria</taxon>
        <taxon>Pseudomonadati</taxon>
        <taxon>Pseudomonadota</taxon>
        <taxon>Alphaproteobacteria</taxon>
        <taxon>Sphingomonadales</taxon>
        <taxon>Sphingomonadaceae</taxon>
        <taxon>Sphingopyxis</taxon>
    </lineage>
</organism>
<protein>
    <recommendedName>
        <fullName evidence="3">TIGR04255 family protein</fullName>
    </recommendedName>
</protein>
<evidence type="ECO:0000313" key="1">
    <source>
        <dbReference type="EMBL" id="MBY4636441.1"/>
    </source>
</evidence>
<dbReference type="RefSeq" id="WP_222135904.1">
    <property type="nucleotide sequence ID" value="NZ_JAILXK010000001.1"/>
</dbReference>
<keyword evidence="2" id="KW-1185">Reference proteome</keyword>
<evidence type="ECO:0000313" key="2">
    <source>
        <dbReference type="Proteomes" id="UP001166571"/>
    </source>
</evidence>
<accession>A0ABS7MCE1</accession>
<dbReference type="Proteomes" id="UP001166571">
    <property type="component" value="Unassembled WGS sequence"/>
</dbReference>